<comment type="similarity">
    <text evidence="1">Belongs to the short-chain dehydrogenases/reductases (SDR) family.</text>
</comment>
<comment type="caution">
    <text evidence="3">The sequence shown here is derived from an EMBL/GenBank/DDBJ whole genome shotgun (WGS) entry which is preliminary data.</text>
</comment>
<accession>A0A507C698</accession>
<dbReference type="AlphaFoldDB" id="A0A507C698"/>
<dbReference type="GO" id="GO:0016491">
    <property type="term" value="F:oxidoreductase activity"/>
    <property type="evidence" value="ECO:0007669"/>
    <property type="project" value="UniProtKB-KW"/>
</dbReference>
<dbReference type="STRING" id="1806994.A0A507C698"/>
<dbReference type="CDD" id="cd05327">
    <property type="entry name" value="retinol-DH_like_SDR_c_like"/>
    <property type="match status" value="1"/>
</dbReference>
<evidence type="ECO:0000256" key="2">
    <source>
        <dbReference type="ARBA" id="ARBA00023002"/>
    </source>
</evidence>
<dbReference type="PANTHER" id="PTHR24320">
    <property type="entry name" value="RETINOL DEHYDROGENASE"/>
    <property type="match status" value="1"/>
</dbReference>
<dbReference type="Gene3D" id="3.40.50.720">
    <property type="entry name" value="NAD(P)-binding Rossmann-like Domain"/>
    <property type="match status" value="1"/>
</dbReference>
<dbReference type="Proteomes" id="UP000319731">
    <property type="component" value="Unassembled WGS sequence"/>
</dbReference>
<sequence>MEYKPLPTSKYHAKSTAEEVAAGILGSEDKGLEGKVAIVTGGNGGLGKECVRVLAKHRCHVIIACRNVASGEAAVKEFKEAMPYSEVDVMHLDLNSLESVRKFAKEYEKRGLPIHFLVNNAGIMAVKDREQTKDGFEAQVGTNHLAHFLLTVLLMPILKKSAPARFISVSSIGHMRNGLDFDDMMFDKREYNKWTAYAQSKTCNILLALEVNKRLAKDGVLALSLHPGGIMTGLQEHMDPEEFKIMGWIDKEGKLNAAFKTIEQGTSTHLYAILEPSLVDYGGAYLEDANVSVTKTDISKDPEAAKKLWDMSEALVNVKANF</sequence>
<gene>
    <name evidence="3" type="ORF">SmJEL517_g02420</name>
</gene>
<protein>
    <submittedName>
        <fullName evidence="3">Uncharacterized protein</fullName>
    </submittedName>
</protein>
<organism evidence="3 4">
    <name type="scientific">Synchytrium microbalum</name>
    <dbReference type="NCBI Taxonomy" id="1806994"/>
    <lineage>
        <taxon>Eukaryota</taxon>
        <taxon>Fungi</taxon>
        <taxon>Fungi incertae sedis</taxon>
        <taxon>Chytridiomycota</taxon>
        <taxon>Chytridiomycota incertae sedis</taxon>
        <taxon>Chytridiomycetes</taxon>
        <taxon>Synchytriales</taxon>
        <taxon>Synchytriaceae</taxon>
        <taxon>Synchytrium</taxon>
    </lineage>
</organism>
<dbReference type="EMBL" id="QEAO01000010">
    <property type="protein sequence ID" value="TPX35031.1"/>
    <property type="molecule type" value="Genomic_DNA"/>
</dbReference>
<dbReference type="InterPro" id="IPR036291">
    <property type="entry name" value="NAD(P)-bd_dom_sf"/>
</dbReference>
<keyword evidence="4" id="KW-1185">Reference proteome</keyword>
<name>A0A507C698_9FUNG</name>
<evidence type="ECO:0000256" key="1">
    <source>
        <dbReference type="ARBA" id="ARBA00006484"/>
    </source>
</evidence>
<keyword evidence="2" id="KW-0560">Oxidoreductase</keyword>
<proteinExistence type="inferred from homology"/>
<dbReference type="RefSeq" id="XP_031025616.1">
    <property type="nucleotide sequence ID" value="XM_031168348.1"/>
</dbReference>
<dbReference type="Pfam" id="PF00106">
    <property type="entry name" value="adh_short"/>
    <property type="match status" value="1"/>
</dbReference>
<dbReference type="InterPro" id="IPR002347">
    <property type="entry name" value="SDR_fam"/>
</dbReference>
<dbReference type="OrthoDB" id="191139at2759"/>
<dbReference type="GeneID" id="42003645"/>
<dbReference type="PANTHER" id="PTHR24320:SF148">
    <property type="entry name" value="NAD(P)-BINDING ROSSMANN-FOLD SUPERFAMILY PROTEIN"/>
    <property type="match status" value="1"/>
</dbReference>
<evidence type="ECO:0000313" key="4">
    <source>
        <dbReference type="Proteomes" id="UP000319731"/>
    </source>
</evidence>
<dbReference type="PRINTS" id="PR00081">
    <property type="entry name" value="GDHRDH"/>
</dbReference>
<dbReference type="SUPFAM" id="SSF51735">
    <property type="entry name" value="NAD(P)-binding Rossmann-fold domains"/>
    <property type="match status" value="1"/>
</dbReference>
<reference evidence="3 4" key="1">
    <citation type="journal article" date="2019" name="Sci. Rep.">
        <title>Comparative genomics of chytrid fungi reveal insights into the obligate biotrophic and pathogenic lifestyle of Synchytrium endobioticum.</title>
        <authorList>
            <person name="van de Vossenberg B.T.L.H."/>
            <person name="Warris S."/>
            <person name="Nguyen H.D.T."/>
            <person name="van Gent-Pelzer M.P.E."/>
            <person name="Joly D.L."/>
            <person name="van de Geest H.C."/>
            <person name="Bonants P.J.M."/>
            <person name="Smith D.S."/>
            <person name="Levesque C.A."/>
            <person name="van der Lee T.A.J."/>
        </authorList>
    </citation>
    <scope>NUCLEOTIDE SEQUENCE [LARGE SCALE GENOMIC DNA]</scope>
    <source>
        <strain evidence="3 4">JEL517</strain>
    </source>
</reference>
<evidence type="ECO:0000313" key="3">
    <source>
        <dbReference type="EMBL" id="TPX35031.1"/>
    </source>
</evidence>